<dbReference type="EMBL" id="QYZD01000043">
    <property type="protein sequence ID" value="RJG18879.1"/>
    <property type="molecule type" value="Genomic_DNA"/>
</dbReference>
<dbReference type="Pfam" id="PF13411">
    <property type="entry name" value="MerR_1"/>
    <property type="match status" value="1"/>
</dbReference>
<gene>
    <name evidence="3" type="ORF">DQX05_26890</name>
</gene>
<dbReference type="PRINTS" id="PR00040">
    <property type="entry name" value="HTHMERR"/>
</dbReference>
<dbReference type="Proteomes" id="UP000266177">
    <property type="component" value="Unassembled WGS sequence"/>
</dbReference>
<dbReference type="CDD" id="cd01106">
    <property type="entry name" value="HTH_TipAL-Mta"/>
    <property type="match status" value="1"/>
</dbReference>
<dbReference type="OrthoDB" id="1894615at2"/>
<evidence type="ECO:0000256" key="1">
    <source>
        <dbReference type="ARBA" id="ARBA00023125"/>
    </source>
</evidence>
<keyword evidence="1" id="KW-0238">DNA-binding</keyword>
<dbReference type="InterPro" id="IPR047057">
    <property type="entry name" value="MerR_fam"/>
</dbReference>
<dbReference type="SMART" id="SM00422">
    <property type="entry name" value="HTH_MERR"/>
    <property type="match status" value="1"/>
</dbReference>
<dbReference type="InterPro" id="IPR000551">
    <property type="entry name" value="MerR-type_HTH_dom"/>
</dbReference>
<evidence type="ECO:0000259" key="2">
    <source>
        <dbReference type="PROSITE" id="PS50937"/>
    </source>
</evidence>
<dbReference type="PROSITE" id="PS50937">
    <property type="entry name" value="HTH_MERR_2"/>
    <property type="match status" value="1"/>
</dbReference>
<protein>
    <submittedName>
        <fullName evidence="3">MerR family transcriptional regulator</fullName>
    </submittedName>
</protein>
<dbReference type="RefSeq" id="WP_119796371.1">
    <property type="nucleotide sequence ID" value="NZ_QYZD01000043.1"/>
</dbReference>
<dbReference type="PANTHER" id="PTHR30204">
    <property type="entry name" value="REDOX-CYCLING DRUG-SENSING TRANSCRIPTIONAL ACTIVATOR SOXR"/>
    <property type="match status" value="1"/>
</dbReference>
<sequence length="257" mass="29894">MIPIQDVTRTTGITVRTLRYYDQIGLLNPAGKTPGGHRLYSDDDLMRLKHIQFLKQMGFRLQEIDEMLAIHDLDWSVSLNNQLAYVLEEQEKLKQMEMKLRELIHSMAVEGEAKDNAIQKLIQLSGRSQETRRKYRKLLFQEHEQKLMSRLPRVDGSDPDSLEWLGLIAQLRKHMDAGPASPQVQRIIRRIAEKSEEDFPGEAEFLDKLWEIRKCPEQSAQVGMYPLEPELLELFEQAYELYLASEDVQQVKQETGS</sequence>
<dbReference type="GO" id="GO:0003700">
    <property type="term" value="F:DNA-binding transcription factor activity"/>
    <property type="evidence" value="ECO:0007669"/>
    <property type="project" value="InterPro"/>
</dbReference>
<evidence type="ECO:0000313" key="4">
    <source>
        <dbReference type="Proteomes" id="UP000266177"/>
    </source>
</evidence>
<dbReference type="PANTHER" id="PTHR30204:SF96">
    <property type="entry name" value="CHROMOSOME-ANCHORING PROTEIN RACA"/>
    <property type="match status" value="1"/>
</dbReference>
<dbReference type="SUPFAM" id="SSF46955">
    <property type="entry name" value="Putative DNA-binding domain"/>
    <property type="match status" value="1"/>
</dbReference>
<evidence type="ECO:0000313" key="3">
    <source>
        <dbReference type="EMBL" id="RJG18879.1"/>
    </source>
</evidence>
<organism evidence="3 4">
    <name type="scientific">Paenibacillus thiaminolyticus</name>
    <name type="common">Bacillus thiaminolyticus</name>
    <dbReference type="NCBI Taxonomy" id="49283"/>
    <lineage>
        <taxon>Bacteria</taxon>
        <taxon>Bacillati</taxon>
        <taxon>Bacillota</taxon>
        <taxon>Bacilli</taxon>
        <taxon>Bacillales</taxon>
        <taxon>Paenibacillaceae</taxon>
        <taxon>Paenibacillus</taxon>
    </lineage>
</organism>
<dbReference type="AlphaFoldDB" id="A0A3A3GBP1"/>
<proteinExistence type="predicted"/>
<dbReference type="Gene3D" id="1.10.1660.10">
    <property type="match status" value="1"/>
</dbReference>
<dbReference type="GO" id="GO:0003677">
    <property type="term" value="F:DNA binding"/>
    <property type="evidence" value="ECO:0007669"/>
    <property type="project" value="UniProtKB-KW"/>
</dbReference>
<reference evidence="3 4" key="1">
    <citation type="submission" date="2018-09" db="EMBL/GenBank/DDBJ databases">
        <title>Paenibacillus SK2017-BO5.</title>
        <authorList>
            <person name="Piskunova J.V."/>
            <person name="Dubiley S.A."/>
            <person name="Severinov K.V."/>
        </authorList>
    </citation>
    <scope>NUCLEOTIDE SEQUENCE [LARGE SCALE GENOMIC DNA]</scope>
    <source>
        <strain evidence="3 4">BO5</strain>
    </source>
</reference>
<dbReference type="InterPro" id="IPR009061">
    <property type="entry name" value="DNA-bd_dom_put_sf"/>
</dbReference>
<name>A0A3A3GBP1_PANTH</name>
<accession>A0A3A3GBP1</accession>
<comment type="caution">
    <text evidence="3">The sequence shown here is derived from an EMBL/GenBank/DDBJ whole genome shotgun (WGS) entry which is preliminary data.</text>
</comment>
<feature type="domain" description="HTH merR-type" evidence="2">
    <location>
        <begin position="1"/>
        <end position="70"/>
    </location>
</feature>